<accession>A0A3D9RVX9</accession>
<dbReference type="EMBL" id="QTTN01000019">
    <property type="protein sequence ID" value="REE81236.1"/>
    <property type="molecule type" value="Genomic_DNA"/>
</dbReference>
<gene>
    <name evidence="1" type="ORF">A8990_11970</name>
</gene>
<evidence type="ECO:0000313" key="2">
    <source>
        <dbReference type="Proteomes" id="UP000256304"/>
    </source>
</evidence>
<organism evidence="1 2">
    <name type="scientific">Paenibacillus taihuensis</name>
    <dbReference type="NCBI Taxonomy" id="1156355"/>
    <lineage>
        <taxon>Bacteria</taxon>
        <taxon>Bacillati</taxon>
        <taxon>Bacillota</taxon>
        <taxon>Bacilli</taxon>
        <taxon>Bacillales</taxon>
        <taxon>Paenibacillaceae</taxon>
        <taxon>Paenibacillus</taxon>
    </lineage>
</organism>
<keyword evidence="2" id="KW-1185">Reference proteome</keyword>
<protein>
    <submittedName>
        <fullName evidence="1">Uncharacterized protein</fullName>
    </submittedName>
</protein>
<evidence type="ECO:0000313" key="1">
    <source>
        <dbReference type="EMBL" id="REE81236.1"/>
    </source>
</evidence>
<comment type="caution">
    <text evidence="1">The sequence shown here is derived from an EMBL/GenBank/DDBJ whole genome shotgun (WGS) entry which is preliminary data.</text>
</comment>
<dbReference type="Proteomes" id="UP000256304">
    <property type="component" value="Unassembled WGS sequence"/>
</dbReference>
<reference evidence="1 2" key="1">
    <citation type="submission" date="2018-08" db="EMBL/GenBank/DDBJ databases">
        <title>Genomic Encyclopedia of Type Strains, Phase III (KMG-III): the genomes of soil and plant-associated and newly described type strains.</title>
        <authorList>
            <person name="Whitman W."/>
        </authorList>
    </citation>
    <scope>NUCLEOTIDE SEQUENCE [LARGE SCALE GENOMIC DNA]</scope>
    <source>
        <strain evidence="1 2">CGMCC 1.10966</strain>
    </source>
</reference>
<dbReference type="AlphaFoldDB" id="A0A3D9RVX9"/>
<proteinExistence type="predicted"/>
<dbReference type="RefSeq" id="WP_181909620.1">
    <property type="nucleotide sequence ID" value="NZ_QTTN01000019.1"/>
</dbReference>
<name>A0A3D9RVX9_9BACL</name>
<sequence length="52" mass="5936">MDNMGVHSLPEDKASAFINVVPDKPVIGKKKIIESIVHFYQKFILKSKCMEM</sequence>